<feature type="repeat" description="WD" evidence="5">
    <location>
        <begin position="205"/>
        <end position="239"/>
    </location>
</feature>
<dbReference type="GO" id="GO:0008360">
    <property type="term" value="P:regulation of cell shape"/>
    <property type="evidence" value="ECO:0007669"/>
    <property type="project" value="TreeGrafter"/>
</dbReference>
<feature type="repeat" description="WD" evidence="5">
    <location>
        <begin position="397"/>
        <end position="438"/>
    </location>
</feature>
<feature type="region of interest" description="Disordered" evidence="6">
    <location>
        <begin position="1493"/>
        <end position="1726"/>
    </location>
</feature>
<dbReference type="Pfam" id="PF25437">
    <property type="entry name" value="BRWD1_N"/>
    <property type="match status" value="1"/>
</dbReference>
<dbReference type="Gene3D" id="1.20.920.10">
    <property type="entry name" value="Bromodomain-like"/>
    <property type="match status" value="2"/>
</dbReference>
<dbReference type="FunFam" id="2.130.10.10:FF:002917">
    <property type="entry name" value="Bromodomain and WD repeat domain-containing 3"/>
    <property type="match status" value="1"/>
</dbReference>
<evidence type="ECO:0000313" key="9">
    <source>
        <dbReference type="Proteomes" id="UP001328107"/>
    </source>
</evidence>
<evidence type="ECO:0000256" key="1">
    <source>
        <dbReference type="ARBA" id="ARBA00022574"/>
    </source>
</evidence>
<dbReference type="Gene3D" id="2.130.10.10">
    <property type="entry name" value="YVTN repeat-like/Quinoprotein amine dehydrogenase"/>
    <property type="match status" value="2"/>
</dbReference>
<evidence type="ECO:0000256" key="6">
    <source>
        <dbReference type="SAM" id="MobiDB-lite"/>
    </source>
</evidence>
<keyword evidence="1 5" id="KW-0853">WD repeat</keyword>
<feature type="compositionally biased region" description="Low complexity" evidence="6">
    <location>
        <begin position="1642"/>
        <end position="1652"/>
    </location>
</feature>
<dbReference type="SMART" id="SM00320">
    <property type="entry name" value="WD40"/>
    <property type="match status" value="7"/>
</dbReference>
<dbReference type="InterPro" id="IPR015943">
    <property type="entry name" value="WD40/YVTN_repeat-like_dom_sf"/>
</dbReference>
<feature type="compositionally biased region" description="Basic residues" evidence="6">
    <location>
        <begin position="1716"/>
        <end position="1726"/>
    </location>
</feature>
<feature type="region of interest" description="Disordered" evidence="6">
    <location>
        <begin position="796"/>
        <end position="973"/>
    </location>
</feature>
<dbReference type="InterPro" id="IPR019775">
    <property type="entry name" value="WD40_repeat_CS"/>
</dbReference>
<evidence type="ECO:0000256" key="4">
    <source>
        <dbReference type="PROSITE-ProRule" id="PRU00035"/>
    </source>
</evidence>
<feature type="compositionally biased region" description="Basic and acidic residues" evidence="6">
    <location>
        <begin position="906"/>
        <end position="921"/>
    </location>
</feature>
<comment type="caution">
    <text evidence="8">The sequence shown here is derived from an EMBL/GenBank/DDBJ whole genome shotgun (WGS) entry which is preliminary data.</text>
</comment>
<keyword evidence="3 4" id="KW-0103">Bromodomain</keyword>
<reference evidence="9" key="1">
    <citation type="submission" date="2022-10" db="EMBL/GenBank/DDBJ databases">
        <title>Genome assembly of Pristionchus species.</title>
        <authorList>
            <person name="Yoshida K."/>
            <person name="Sommer R.J."/>
        </authorList>
    </citation>
    <scope>NUCLEOTIDE SEQUENCE [LARGE SCALE GENOMIC DNA]</scope>
    <source>
        <strain evidence="9">RS5460</strain>
    </source>
</reference>
<dbReference type="CDD" id="cd00200">
    <property type="entry name" value="WD40"/>
    <property type="match status" value="1"/>
</dbReference>
<dbReference type="Pfam" id="PF00400">
    <property type="entry name" value="WD40"/>
    <property type="match status" value="4"/>
</dbReference>
<dbReference type="SUPFAM" id="SSF50978">
    <property type="entry name" value="WD40 repeat-like"/>
    <property type="match status" value="1"/>
</dbReference>
<keyword evidence="9" id="KW-1185">Reference proteome</keyword>
<dbReference type="InterPro" id="IPR057452">
    <property type="entry name" value="BRWD/PHIP_N"/>
</dbReference>
<dbReference type="InterPro" id="IPR020472">
    <property type="entry name" value="WD40_PAC1"/>
</dbReference>
<feature type="domain" description="Bromo" evidence="7">
    <location>
        <begin position="1195"/>
        <end position="1265"/>
    </location>
</feature>
<dbReference type="PANTHER" id="PTHR16266">
    <property type="entry name" value="WD REPEAT DOMAIN 9"/>
    <property type="match status" value="1"/>
</dbReference>
<feature type="compositionally biased region" description="Basic residues" evidence="6">
    <location>
        <begin position="1623"/>
        <end position="1632"/>
    </location>
</feature>
<feature type="compositionally biased region" description="Acidic residues" evidence="6">
    <location>
        <begin position="856"/>
        <end position="865"/>
    </location>
</feature>
<dbReference type="GO" id="GO:0007010">
    <property type="term" value="P:cytoskeleton organization"/>
    <property type="evidence" value="ECO:0007669"/>
    <property type="project" value="TreeGrafter"/>
</dbReference>
<dbReference type="PROSITE" id="PS50014">
    <property type="entry name" value="BROMODOMAIN_2"/>
    <property type="match status" value="1"/>
</dbReference>
<dbReference type="Pfam" id="PF25313">
    <property type="entry name" value="BRWD_AD"/>
    <property type="match status" value="1"/>
</dbReference>
<gene>
    <name evidence="8" type="ORF">PMAYCL1PPCAC_24318</name>
</gene>
<dbReference type="Proteomes" id="UP001328107">
    <property type="component" value="Unassembled WGS sequence"/>
</dbReference>
<dbReference type="EMBL" id="BTRK01000005">
    <property type="protein sequence ID" value="GMR54123.1"/>
    <property type="molecule type" value="Genomic_DNA"/>
</dbReference>
<evidence type="ECO:0000256" key="5">
    <source>
        <dbReference type="PROSITE-ProRule" id="PRU00221"/>
    </source>
</evidence>
<dbReference type="PROSITE" id="PS50082">
    <property type="entry name" value="WD_REPEATS_2"/>
    <property type="match status" value="5"/>
</dbReference>
<dbReference type="SMART" id="SM00297">
    <property type="entry name" value="BROMO"/>
    <property type="match status" value="1"/>
</dbReference>
<organism evidence="8 9">
    <name type="scientific">Pristionchus mayeri</name>
    <dbReference type="NCBI Taxonomy" id="1317129"/>
    <lineage>
        <taxon>Eukaryota</taxon>
        <taxon>Metazoa</taxon>
        <taxon>Ecdysozoa</taxon>
        <taxon>Nematoda</taxon>
        <taxon>Chromadorea</taxon>
        <taxon>Rhabditida</taxon>
        <taxon>Rhabditina</taxon>
        <taxon>Diplogasteromorpha</taxon>
        <taxon>Diplogasteroidea</taxon>
        <taxon>Neodiplogasteridae</taxon>
        <taxon>Pristionchus</taxon>
    </lineage>
</organism>
<dbReference type="PRINTS" id="PR00320">
    <property type="entry name" value="GPROTEINBRPT"/>
</dbReference>
<feature type="non-terminal residue" evidence="8">
    <location>
        <position position="1"/>
    </location>
</feature>
<feature type="region of interest" description="Disordered" evidence="6">
    <location>
        <begin position="1"/>
        <end position="34"/>
    </location>
</feature>
<dbReference type="InterPro" id="IPR001680">
    <property type="entry name" value="WD40_rpt"/>
</dbReference>
<dbReference type="InterPro" id="IPR052060">
    <property type="entry name" value="Bromo_WD_repeat"/>
</dbReference>
<feature type="compositionally biased region" description="Acidic residues" evidence="6">
    <location>
        <begin position="796"/>
        <end position="817"/>
    </location>
</feature>
<dbReference type="InterPro" id="IPR001487">
    <property type="entry name" value="Bromodomain"/>
</dbReference>
<feature type="repeat" description="WD" evidence="5">
    <location>
        <begin position="247"/>
        <end position="288"/>
    </location>
</feature>
<evidence type="ECO:0000259" key="7">
    <source>
        <dbReference type="PROSITE" id="PS50014"/>
    </source>
</evidence>
<dbReference type="PROSITE" id="PS00678">
    <property type="entry name" value="WD_REPEATS_1"/>
    <property type="match status" value="2"/>
</dbReference>
<dbReference type="GO" id="GO:0005634">
    <property type="term" value="C:nucleus"/>
    <property type="evidence" value="ECO:0007669"/>
    <property type="project" value="TreeGrafter"/>
</dbReference>
<feature type="repeat" description="WD" evidence="5">
    <location>
        <begin position="461"/>
        <end position="502"/>
    </location>
</feature>
<feature type="compositionally biased region" description="Basic and acidic residues" evidence="6">
    <location>
        <begin position="943"/>
        <end position="967"/>
    </location>
</feature>
<evidence type="ECO:0000256" key="3">
    <source>
        <dbReference type="ARBA" id="ARBA00023117"/>
    </source>
</evidence>
<evidence type="ECO:0000256" key="2">
    <source>
        <dbReference type="ARBA" id="ARBA00022737"/>
    </source>
</evidence>
<feature type="compositionally biased region" description="Basic residues" evidence="6">
    <location>
        <begin position="1536"/>
        <end position="1546"/>
    </location>
</feature>
<sequence>SAEMSSTPPTDVVGSMSDEPSTSRQEEEEKAVDEQTQFELLHVIERFLEGGQFGRAAAALRREINEKKLVPSRMDVTGTNHERNYRQFLSALSNLPSTSTITNDTLPNMLSRLSTLSDRAVAPPIKGLKLRLITNKRSALHRTNEVLLPIRRPDLVHGRRGQLSLLKTRHSPIELLRAREMGSRVPPSMLPGEKSYELMDRHFRILGHLANVFCVAFDRTENYIITGADDNLVKVWNVDRAFLKFTYRGHSAEIADLAVSHCNQLVASGSNDKTVRVWRLQNGETLQILRRHSTLITAVRFLPFTGNGVMRYLVTTGNDCTVNFHVFNQETLEFPVYSAAVTDGLVYHRYERDQPGAKMISIIHSEGGHIVIIGETHGVLRVYRMMEGGAVEKMNDIVAHTDRVDSLMYAHSGMKFCSGSRDGTAKIWRFEYGEWQQTLLSLSPEELVRICGVNVLTQNPNSKNKYKVSMVCWTLDDSFVVTTGSDHSFRVWNPANGSELRKLSLHTDDAFHLVAHPLHPHLILSAGHDGLVAIWDVVRGLVVHKWTNTVEQGEQAAIYDVALSRDASRFVFTDNKGHLSLYGLGTHRWKNYRNMPRQQFFSTDYSPIMVDAAGYAMDEQTGMAPHLMPPPKLINVELVEYDAAIQEMVAGRDTGECVDEAALQCPWLTRDIVSKLTVEEMTTWAERMSILGRREREEFNREMSRQRPSSLLAPDIIVPTKGNVRASRPTNFRAAFAAENALAQARSRENYRHRASQAQRLAMLRRDMSMRYLGVDPAEANAQDAAFAPANDFAMNDEDEEEEVEEEEDTSDTDYESDGGRRDRERERERERDRETQISWQGTASRPRRRDVEREVEVEEEEEESSQQSRSERRRRRRAEEDEFGNDLSIDMYDGPSTSTGRRRGRREELQEREERSERSNGRSRKGRTNDERQEESTSDEEIGVKDEPEETEVRVERRPRSDRDASKNSFPEWMRETKRKRFPYVAQAGDHVVYFRLGHEGYLKAIENSKLYKLDPKMRPNESIGMEEYAVVEDVRYVLKPHRLTQLKLARTDSEGRRTGFTWTVKHHDMDNVPDFIILRAFFEEGLAMNLDVGDEIDAAIEDFWWKGTVESINKNEANAHWQSVEVRWATGEEEALSLWDVRKSSAAIVSNQAVSEEEVTSMGSVPYCEGDWPDGDEGETTRRRLANALTTLTQCDTVKDFASAVPVEFFSDYPSIVAYSTDIGTICERIDNQYYRRLRSLLHDVRHLALAAEAYNERSAPIVRNAKVLVEAVVRIANDPSVDDVVPFFDSCFDLPENELIEYKRRPKPEVNSEMLEILREQENARANEAGGSGSSPPGWVRDAVEIIEDLMQQPFATHFITKNDDDEELISVWETCDDLTTLRDKVQNWEMSTPKEIESAVQLLVTTAKDSIDNRRSTIYKNVVTLLSYFNSRFKSALAKFEKAQASVQMNLGVPERQIERSLRRRIRDAPHHAYNTRRADQTALSAVALAEEEDQPTTSRSAARHERGFYRTMANGGEREASEEMPVASPSRKARRSTKKPVFKGEEEDVESQVSRRSTRRKVKVETEDEEDDLMENQMVSPSEEELIDNREVKEEEDEDEEEEESEETEEEEEEYSLRKRKNKRKRKAESTEDDESVAASTSTASSSRRSERRRKVRRVSSGEEEAEKRSTRGRTRGRPTRAAAHPSKHSYDERSDEEEEERATTSFSQRGRPRRARGFHP</sequence>
<feature type="repeat" description="WD" evidence="5">
    <location>
        <begin position="503"/>
        <end position="545"/>
    </location>
</feature>
<feature type="compositionally biased region" description="Basic and acidic residues" evidence="6">
    <location>
        <begin position="818"/>
        <end position="836"/>
    </location>
</feature>
<dbReference type="SUPFAM" id="SSF47370">
    <property type="entry name" value="Bromodomain"/>
    <property type="match status" value="1"/>
</dbReference>
<dbReference type="InterPro" id="IPR057451">
    <property type="entry name" value="BRWD/PHIP_AD"/>
</dbReference>
<dbReference type="GO" id="GO:0006357">
    <property type="term" value="P:regulation of transcription by RNA polymerase II"/>
    <property type="evidence" value="ECO:0007669"/>
    <property type="project" value="TreeGrafter"/>
</dbReference>
<protein>
    <recommendedName>
        <fullName evidence="7">Bromo domain-containing protein</fullName>
    </recommendedName>
</protein>
<proteinExistence type="predicted"/>
<dbReference type="PANTHER" id="PTHR16266:SF17">
    <property type="entry name" value="BRWD3"/>
    <property type="match status" value="1"/>
</dbReference>
<dbReference type="InterPro" id="IPR036322">
    <property type="entry name" value="WD40_repeat_dom_sf"/>
</dbReference>
<dbReference type="PROSITE" id="PS50294">
    <property type="entry name" value="WD_REPEATS_REGION"/>
    <property type="match status" value="3"/>
</dbReference>
<keyword evidence="2" id="KW-0677">Repeat</keyword>
<accession>A0AAN5CZX0</accession>
<name>A0AAN5CZX0_9BILA</name>
<dbReference type="Pfam" id="PF00439">
    <property type="entry name" value="Bromodomain"/>
    <property type="match status" value="1"/>
</dbReference>
<evidence type="ECO:0000313" key="8">
    <source>
        <dbReference type="EMBL" id="GMR54123.1"/>
    </source>
</evidence>
<dbReference type="InterPro" id="IPR036427">
    <property type="entry name" value="Bromodomain-like_sf"/>
</dbReference>
<feature type="compositionally biased region" description="Acidic residues" evidence="6">
    <location>
        <begin position="1599"/>
        <end position="1619"/>
    </location>
</feature>